<name>A0A0F8YER7_9ZZZZ</name>
<accession>A0A0F8YER7</accession>
<comment type="caution">
    <text evidence="1">The sequence shown here is derived from an EMBL/GenBank/DDBJ whole genome shotgun (WGS) entry which is preliminary data.</text>
</comment>
<proteinExistence type="predicted"/>
<organism evidence="1">
    <name type="scientific">marine sediment metagenome</name>
    <dbReference type="NCBI Taxonomy" id="412755"/>
    <lineage>
        <taxon>unclassified sequences</taxon>
        <taxon>metagenomes</taxon>
        <taxon>ecological metagenomes</taxon>
    </lineage>
</organism>
<gene>
    <name evidence="1" type="ORF">LCGC14_2828880</name>
</gene>
<sequence>MSDYVEIDIDEIVRESEDAILVAIDTEEIWIPKSQIDEYDDNQVSVKEWIAIEKGLV</sequence>
<protein>
    <submittedName>
        <fullName evidence="1">Uncharacterized protein</fullName>
    </submittedName>
</protein>
<reference evidence="1" key="1">
    <citation type="journal article" date="2015" name="Nature">
        <title>Complex archaea that bridge the gap between prokaryotes and eukaryotes.</title>
        <authorList>
            <person name="Spang A."/>
            <person name="Saw J.H."/>
            <person name="Jorgensen S.L."/>
            <person name="Zaremba-Niedzwiedzka K."/>
            <person name="Martijn J."/>
            <person name="Lind A.E."/>
            <person name="van Eijk R."/>
            <person name="Schleper C."/>
            <person name="Guy L."/>
            <person name="Ettema T.J."/>
        </authorList>
    </citation>
    <scope>NUCLEOTIDE SEQUENCE</scope>
</reference>
<dbReference type="AlphaFoldDB" id="A0A0F8YER7"/>
<dbReference type="EMBL" id="LAZR01053821">
    <property type="protein sequence ID" value="KKK79902.1"/>
    <property type="molecule type" value="Genomic_DNA"/>
</dbReference>
<evidence type="ECO:0000313" key="1">
    <source>
        <dbReference type="EMBL" id="KKK79902.1"/>
    </source>
</evidence>